<dbReference type="PROSITE" id="PS50977">
    <property type="entry name" value="HTH_TETR_2"/>
    <property type="match status" value="1"/>
</dbReference>
<dbReference type="InterPro" id="IPR009057">
    <property type="entry name" value="Homeodomain-like_sf"/>
</dbReference>
<dbReference type="InterPro" id="IPR036271">
    <property type="entry name" value="Tet_transcr_reg_TetR-rel_C_sf"/>
</dbReference>
<dbReference type="Pfam" id="PF00440">
    <property type="entry name" value="TetR_N"/>
    <property type="match status" value="1"/>
</dbReference>
<feature type="DNA-binding region" description="H-T-H motif" evidence="4">
    <location>
        <begin position="33"/>
        <end position="52"/>
    </location>
</feature>
<accession>A0A4R7B5Q9</accession>
<proteinExistence type="predicted"/>
<sequence length="211" mass="23152">MGMTNVNRTSSTRQLLLGVGMQMAREGGLRGLTVRGLAARAGVNPGGFVYHFGSRDAFLSELIETWYQPLFAQLQWHQEEGEPPLSRLRAMLLQLVGFMVEHRAFVAHLLQDVAAGEPAAIAFVHTMEARHPLLLLQVIREAQAAGVLVRADPLHQMMFIMATLGGPLLLAQMLAGMPALPEAWVRIEAQFALDGAAIEQRLDWALKGLQP</sequence>
<comment type="caution">
    <text evidence="6">The sequence shown here is derived from an EMBL/GenBank/DDBJ whole genome shotgun (WGS) entry which is preliminary data.</text>
</comment>
<dbReference type="InterPro" id="IPR050109">
    <property type="entry name" value="HTH-type_TetR-like_transc_reg"/>
</dbReference>
<dbReference type="Pfam" id="PF17932">
    <property type="entry name" value="TetR_C_24"/>
    <property type="match status" value="1"/>
</dbReference>
<evidence type="ECO:0000256" key="2">
    <source>
        <dbReference type="ARBA" id="ARBA00023125"/>
    </source>
</evidence>
<dbReference type="GO" id="GO:0003700">
    <property type="term" value="F:DNA-binding transcription factor activity"/>
    <property type="evidence" value="ECO:0007669"/>
    <property type="project" value="TreeGrafter"/>
</dbReference>
<dbReference type="Gene3D" id="1.10.357.10">
    <property type="entry name" value="Tetracycline Repressor, domain 2"/>
    <property type="match status" value="1"/>
</dbReference>
<dbReference type="GO" id="GO:0000976">
    <property type="term" value="F:transcription cis-regulatory region binding"/>
    <property type="evidence" value="ECO:0007669"/>
    <property type="project" value="TreeGrafter"/>
</dbReference>
<evidence type="ECO:0000256" key="3">
    <source>
        <dbReference type="ARBA" id="ARBA00023163"/>
    </source>
</evidence>
<evidence type="ECO:0000256" key="1">
    <source>
        <dbReference type="ARBA" id="ARBA00023015"/>
    </source>
</evidence>
<dbReference type="InterPro" id="IPR041490">
    <property type="entry name" value="KstR2_TetR_C"/>
</dbReference>
<dbReference type="SUPFAM" id="SSF48498">
    <property type="entry name" value="Tetracyclin repressor-like, C-terminal domain"/>
    <property type="match status" value="1"/>
</dbReference>
<dbReference type="Gene3D" id="1.10.10.60">
    <property type="entry name" value="Homeodomain-like"/>
    <property type="match status" value="1"/>
</dbReference>
<keyword evidence="2 4" id="KW-0238">DNA-binding</keyword>
<dbReference type="InterPro" id="IPR001647">
    <property type="entry name" value="HTH_TetR"/>
</dbReference>
<feature type="domain" description="HTH tetR-type" evidence="5">
    <location>
        <begin position="10"/>
        <end position="70"/>
    </location>
</feature>
<dbReference type="SUPFAM" id="SSF46689">
    <property type="entry name" value="Homeodomain-like"/>
    <property type="match status" value="1"/>
</dbReference>
<dbReference type="EMBL" id="SNZP01000007">
    <property type="protein sequence ID" value="TDR79743.1"/>
    <property type="molecule type" value="Genomic_DNA"/>
</dbReference>
<dbReference type="PANTHER" id="PTHR30055:SF234">
    <property type="entry name" value="HTH-TYPE TRANSCRIPTIONAL REGULATOR BETI"/>
    <property type="match status" value="1"/>
</dbReference>
<evidence type="ECO:0000259" key="5">
    <source>
        <dbReference type="PROSITE" id="PS50977"/>
    </source>
</evidence>
<dbReference type="Proteomes" id="UP000295611">
    <property type="component" value="Unassembled WGS sequence"/>
</dbReference>
<gene>
    <name evidence="6" type="ORF">DFP86_107107</name>
</gene>
<evidence type="ECO:0000256" key="4">
    <source>
        <dbReference type="PROSITE-ProRule" id="PRU00335"/>
    </source>
</evidence>
<evidence type="ECO:0000313" key="6">
    <source>
        <dbReference type="EMBL" id="TDR79743.1"/>
    </source>
</evidence>
<dbReference type="AlphaFoldDB" id="A0A4R7B5Q9"/>
<reference evidence="6 7" key="1">
    <citation type="submission" date="2019-03" db="EMBL/GenBank/DDBJ databases">
        <title>Genomic Encyclopedia of Type Strains, Phase III (KMG-III): the genomes of soil and plant-associated and newly described type strains.</title>
        <authorList>
            <person name="Whitman W."/>
        </authorList>
    </citation>
    <scope>NUCLEOTIDE SEQUENCE [LARGE SCALE GENOMIC DNA]</scope>
    <source>
        <strain evidence="6 7">CECT 8976</strain>
    </source>
</reference>
<name>A0A4R7B5Q9_9NEIS</name>
<keyword evidence="1" id="KW-0805">Transcription regulation</keyword>
<keyword evidence="3" id="KW-0804">Transcription</keyword>
<evidence type="ECO:0000313" key="7">
    <source>
        <dbReference type="Proteomes" id="UP000295611"/>
    </source>
</evidence>
<organism evidence="6 7">
    <name type="scientific">Paludibacterium purpuratum</name>
    <dbReference type="NCBI Taxonomy" id="1144873"/>
    <lineage>
        <taxon>Bacteria</taxon>
        <taxon>Pseudomonadati</taxon>
        <taxon>Pseudomonadota</taxon>
        <taxon>Betaproteobacteria</taxon>
        <taxon>Neisseriales</taxon>
        <taxon>Chromobacteriaceae</taxon>
        <taxon>Paludibacterium</taxon>
    </lineage>
</organism>
<protein>
    <submittedName>
        <fullName evidence="6">TetR family transcriptional regulator</fullName>
    </submittedName>
</protein>
<keyword evidence="7" id="KW-1185">Reference proteome</keyword>
<dbReference type="PANTHER" id="PTHR30055">
    <property type="entry name" value="HTH-TYPE TRANSCRIPTIONAL REGULATOR RUTR"/>
    <property type="match status" value="1"/>
</dbReference>